<comment type="caution">
    <text evidence="3">The sequence shown here is derived from an EMBL/GenBank/DDBJ whole genome shotgun (WGS) entry which is preliminary data.</text>
</comment>
<dbReference type="PATRIC" id="fig|545697.3.peg.417"/>
<dbReference type="PANTHER" id="PTHR12526:SF630">
    <property type="entry name" value="GLYCOSYLTRANSFERASE"/>
    <property type="match status" value="1"/>
</dbReference>
<reference evidence="3 4" key="1">
    <citation type="submission" date="2012-05" db="EMBL/GenBank/DDBJ databases">
        <authorList>
            <person name="Weinstock G."/>
            <person name="Sodergren E."/>
            <person name="Lobos E.A."/>
            <person name="Fulton L."/>
            <person name="Fulton R."/>
            <person name="Courtney L."/>
            <person name="Fronick C."/>
            <person name="O'Laughlin M."/>
            <person name="Godfrey J."/>
            <person name="Wilson R.M."/>
            <person name="Miner T."/>
            <person name="Farmer C."/>
            <person name="Delehaunty K."/>
            <person name="Cordes M."/>
            <person name="Minx P."/>
            <person name="Tomlinson C."/>
            <person name="Chen J."/>
            <person name="Wollam A."/>
            <person name="Pepin K.H."/>
            <person name="Bhonagiri V."/>
            <person name="Zhang X."/>
            <person name="Suruliraj S."/>
            <person name="Warren W."/>
            <person name="Mitreva M."/>
            <person name="Mardis E.R."/>
            <person name="Wilson R.K."/>
        </authorList>
    </citation>
    <scope>NUCLEOTIDE SEQUENCE [LARGE SCALE GENOMIC DNA]</scope>
    <source>
        <strain evidence="3 4">DSM 1785</strain>
    </source>
</reference>
<dbReference type="Pfam" id="PF00534">
    <property type="entry name" value="Glycos_transf_1"/>
    <property type="match status" value="1"/>
</dbReference>
<dbReference type="InterPro" id="IPR001296">
    <property type="entry name" value="Glyco_trans_1"/>
</dbReference>
<dbReference type="eggNOG" id="COG0438">
    <property type="taxonomic scope" value="Bacteria"/>
</dbReference>
<organism evidence="3 4">
    <name type="scientific">Clostridium celatum DSM 1785</name>
    <dbReference type="NCBI Taxonomy" id="545697"/>
    <lineage>
        <taxon>Bacteria</taxon>
        <taxon>Bacillati</taxon>
        <taxon>Bacillota</taxon>
        <taxon>Clostridia</taxon>
        <taxon>Eubacteriales</taxon>
        <taxon>Clostridiaceae</taxon>
        <taxon>Clostridium</taxon>
    </lineage>
</organism>
<dbReference type="PANTHER" id="PTHR12526">
    <property type="entry name" value="GLYCOSYLTRANSFERASE"/>
    <property type="match status" value="1"/>
</dbReference>
<gene>
    <name evidence="3" type="ORF">HMPREF0216_00424</name>
</gene>
<dbReference type="SUPFAM" id="SSF53756">
    <property type="entry name" value="UDP-Glycosyltransferase/glycogen phosphorylase"/>
    <property type="match status" value="1"/>
</dbReference>
<evidence type="ECO:0000313" key="4">
    <source>
        <dbReference type="Proteomes" id="UP000010420"/>
    </source>
</evidence>
<dbReference type="Proteomes" id="UP000010420">
    <property type="component" value="Unassembled WGS sequence"/>
</dbReference>
<name>L1QMW3_9CLOT</name>
<feature type="domain" description="Glycosyl transferase family 1" evidence="1">
    <location>
        <begin position="193"/>
        <end position="337"/>
    </location>
</feature>
<keyword evidence="3" id="KW-0808">Transferase</keyword>
<evidence type="ECO:0000259" key="2">
    <source>
        <dbReference type="Pfam" id="PF13439"/>
    </source>
</evidence>
<dbReference type="OrthoDB" id="9804196at2"/>
<proteinExistence type="predicted"/>
<dbReference type="Pfam" id="PF13439">
    <property type="entry name" value="Glyco_transf_4"/>
    <property type="match status" value="1"/>
</dbReference>
<sequence>MQDKKVRILVDGMCPGKGGVQQYLMNLYRNIDESKIQLDFIVCGNECEYEDEIRELGGEIYYITPRKENVFKNIKGYYDILRRKNTYDIVYYNLSCLYYNIPFLMSLISDIKIKIVHSHNSDSGDMSKLYYILHCLNRRVINKKATYFFMCSKLAGEWLFGKKIIEEGKVRLVPNAIDTSRFKYDEEKSIDLKRKYNLQNKFVIGHIGRFDYQKNHNFIIDIFNDVVKIKPNSTLMLIGEGKLKNTIIDKVKKLGLEEKVIFLGNRDDIPDLLNIMDLFIFPSNYEGLGIVLIEAQATGLKCIVSDAVPKEACVTDNLKYLSLEKSSREWANEVVSFKREYIRTDRSEQIKLNGFEIVDMAHKFEEFIFKITKNGE</sequence>
<dbReference type="STRING" id="545697.HMPREF0216_00424"/>
<dbReference type="InterPro" id="IPR028098">
    <property type="entry name" value="Glyco_trans_4-like_N"/>
</dbReference>
<accession>L1QMW3</accession>
<dbReference type="Gene3D" id="3.40.50.2000">
    <property type="entry name" value="Glycogen Phosphorylase B"/>
    <property type="match status" value="2"/>
</dbReference>
<dbReference type="HOGENOM" id="CLU_009583_33_1_9"/>
<dbReference type="GO" id="GO:0016757">
    <property type="term" value="F:glycosyltransferase activity"/>
    <property type="evidence" value="ECO:0007669"/>
    <property type="project" value="InterPro"/>
</dbReference>
<evidence type="ECO:0000259" key="1">
    <source>
        <dbReference type="Pfam" id="PF00534"/>
    </source>
</evidence>
<dbReference type="RefSeq" id="WP_005210490.1">
    <property type="nucleotide sequence ID" value="NZ_KB291607.1"/>
</dbReference>
<dbReference type="AlphaFoldDB" id="L1QMW3"/>
<feature type="domain" description="Glycosyltransferase subfamily 4-like N-terminal" evidence="2">
    <location>
        <begin position="18"/>
        <end position="181"/>
    </location>
</feature>
<keyword evidence="4" id="KW-1185">Reference proteome</keyword>
<dbReference type="EMBL" id="AMEZ01000013">
    <property type="protein sequence ID" value="EKY29065.1"/>
    <property type="molecule type" value="Genomic_DNA"/>
</dbReference>
<protein>
    <submittedName>
        <fullName evidence="3">Glycosyltransferase, group 1 family protein</fullName>
    </submittedName>
</protein>
<evidence type="ECO:0000313" key="3">
    <source>
        <dbReference type="EMBL" id="EKY29065.1"/>
    </source>
</evidence>
<dbReference type="CDD" id="cd03812">
    <property type="entry name" value="GT4_CapH-like"/>
    <property type="match status" value="1"/>
</dbReference>